<feature type="compositionally biased region" description="Basic and acidic residues" evidence="1">
    <location>
        <begin position="442"/>
        <end position="455"/>
    </location>
</feature>
<proteinExistence type="predicted"/>
<feature type="compositionally biased region" description="Acidic residues" evidence="1">
    <location>
        <begin position="87"/>
        <end position="98"/>
    </location>
</feature>
<feature type="compositionally biased region" description="Low complexity" evidence="1">
    <location>
        <begin position="344"/>
        <end position="353"/>
    </location>
</feature>
<dbReference type="InterPro" id="IPR006640">
    <property type="entry name" value="SprT-like_domain"/>
</dbReference>
<dbReference type="VEuPathDB" id="FungiDB:SI65_00454"/>
<feature type="compositionally biased region" description="Basic and acidic residues" evidence="1">
    <location>
        <begin position="361"/>
        <end position="377"/>
    </location>
</feature>
<protein>
    <recommendedName>
        <fullName evidence="2">SprT-like domain-containing protein</fullName>
    </recommendedName>
</protein>
<feature type="compositionally biased region" description="Polar residues" evidence="1">
    <location>
        <begin position="326"/>
        <end position="338"/>
    </location>
</feature>
<dbReference type="Pfam" id="PF17283">
    <property type="entry name" value="Zn_ribbon_SprT"/>
    <property type="match status" value="1"/>
</dbReference>
<evidence type="ECO:0000313" key="4">
    <source>
        <dbReference type="Proteomes" id="UP000094569"/>
    </source>
</evidence>
<feature type="compositionally biased region" description="Acidic residues" evidence="1">
    <location>
        <begin position="227"/>
        <end position="239"/>
    </location>
</feature>
<keyword evidence="4" id="KW-1185">Reference proteome</keyword>
<dbReference type="InterPro" id="IPR035240">
    <property type="entry name" value="SprT_Zn_ribbon"/>
</dbReference>
<dbReference type="STRING" id="573508.A0A1E3BPI4"/>
<feature type="compositionally biased region" description="Polar residues" evidence="1">
    <location>
        <begin position="211"/>
        <end position="221"/>
    </location>
</feature>
<organism evidence="3 4">
    <name type="scientific">Aspergillus cristatus</name>
    <name type="common">Chinese Fuzhuan brick tea-fermentation fungus</name>
    <name type="synonym">Eurotium cristatum</name>
    <dbReference type="NCBI Taxonomy" id="573508"/>
    <lineage>
        <taxon>Eukaryota</taxon>
        <taxon>Fungi</taxon>
        <taxon>Dikarya</taxon>
        <taxon>Ascomycota</taxon>
        <taxon>Pezizomycotina</taxon>
        <taxon>Eurotiomycetes</taxon>
        <taxon>Eurotiomycetidae</taxon>
        <taxon>Eurotiales</taxon>
        <taxon>Aspergillaceae</taxon>
        <taxon>Aspergillus</taxon>
        <taxon>Aspergillus subgen. Aspergillus</taxon>
    </lineage>
</organism>
<dbReference type="EMBL" id="JXNT01000001">
    <property type="protein sequence ID" value="ODM22865.1"/>
    <property type="molecule type" value="Genomic_DNA"/>
</dbReference>
<dbReference type="PANTHER" id="PTHR23099:SF0">
    <property type="entry name" value="GERM CELL NUCLEAR ACIDIC PROTEIN"/>
    <property type="match status" value="1"/>
</dbReference>
<gene>
    <name evidence="3" type="ORF">SI65_00454</name>
</gene>
<feature type="compositionally biased region" description="Acidic residues" evidence="1">
    <location>
        <begin position="171"/>
        <end position="181"/>
    </location>
</feature>
<reference evidence="3 4" key="1">
    <citation type="journal article" date="2016" name="BMC Genomics">
        <title>Comparative genomic and transcriptomic analyses of the Fuzhuan brick tea-fermentation fungus Aspergillus cristatus.</title>
        <authorList>
            <person name="Ge Y."/>
            <person name="Wang Y."/>
            <person name="Liu Y."/>
            <person name="Tan Y."/>
            <person name="Ren X."/>
            <person name="Zhang X."/>
            <person name="Hyde K.D."/>
            <person name="Liu Y."/>
            <person name="Liu Z."/>
        </authorList>
    </citation>
    <scope>NUCLEOTIDE SEQUENCE [LARGE SCALE GENOMIC DNA]</scope>
    <source>
        <strain evidence="3 4">GZAAS20.1005</strain>
    </source>
</reference>
<name>A0A1E3BPI4_ASPCR</name>
<dbReference type="OrthoDB" id="20772at2759"/>
<evidence type="ECO:0000256" key="1">
    <source>
        <dbReference type="SAM" id="MobiDB-lite"/>
    </source>
</evidence>
<feature type="compositionally biased region" description="Basic and acidic residues" evidence="1">
    <location>
        <begin position="158"/>
        <end position="170"/>
    </location>
</feature>
<feature type="region of interest" description="Disordered" evidence="1">
    <location>
        <begin position="442"/>
        <end position="480"/>
    </location>
</feature>
<sequence length="735" mass="82117">MARLNNTPSPRKRQEPRAPLGAQAKPERGLSDFSLPKTTGNSTSRGLFAETRTKNNGATKEPSFARTQSHKKSKSSLDFQIFPDNDAWFDDEAEETEEEHSITGESHTSSPAFSPSSSIGSISSHDKMKNPLKLAHVNSMLLPMPSPPSPVRQRRQTRKSEILDYAKENDPIEEPGDDDLEAASLSRSSSDASSRRVPAQRNVRQIPGGRNRNNNLSFSSYRQREIEEADPEDPEDNGSDLEGFIVSDNEDLSFHDVSENESTEEEEKMPSPPPKPRRRLMRGRRPASTEEPNPEPEPELEEVNRKSWKVPKEQSPIMDTMPPMGPTSTRLSQESFNINEELDNLNLDDNNNDPSSQLFNDLKDAVIELDTPPKKPAYEPPNLQTPPSSPSKNNRLRSPTKNKVCIPPTPYRESTDAFWSQETTNDWVDQHSPKKLDQLLREFEDSDDERNRGKSFDIMPRSRNMKGKEPKSPSKTAQKKAEIEHKKALLARKKSFDDKKASLAYDFLKVLDNAVAGGQVQEMANETGGVKIVWSKTLQTTAGRATWKRVRDDGGYDAGKPTKHYAIIELAERIIDNEDRLINTLAHEYCHLANHMISKVHNNPHGASFKQWGLKCKQALQDHPVYAGRIEVTTKHSYKIDYKYVWTCVDCAQNYGRHSKSIDPTKSRCGRCKGILQQIKPKPRNVSPKKKPAAGASIGLGIGVGGAAAQGSRLSPVDTKAVDDVMQVLGGVSLH</sequence>
<comment type="caution">
    <text evidence="3">The sequence shown here is derived from an EMBL/GenBank/DDBJ whole genome shotgun (WGS) entry which is preliminary data.</text>
</comment>
<feature type="region of interest" description="Disordered" evidence="1">
    <location>
        <begin position="1"/>
        <end position="413"/>
    </location>
</feature>
<feature type="compositionally biased region" description="Polar residues" evidence="1">
    <location>
        <begin position="36"/>
        <end position="45"/>
    </location>
</feature>
<dbReference type="Proteomes" id="UP000094569">
    <property type="component" value="Unassembled WGS sequence"/>
</dbReference>
<dbReference type="GO" id="GO:0005634">
    <property type="term" value="C:nucleus"/>
    <property type="evidence" value="ECO:0007669"/>
    <property type="project" value="TreeGrafter"/>
</dbReference>
<feature type="compositionally biased region" description="Low complexity" evidence="1">
    <location>
        <begin position="103"/>
        <end position="123"/>
    </location>
</feature>
<feature type="domain" description="SprT-like" evidence="2">
    <location>
        <begin position="509"/>
        <end position="679"/>
    </location>
</feature>
<evidence type="ECO:0000259" key="2">
    <source>
        <dbReference type="SMART" id="SM00731"/>
    </source>
</evidence>
<evidence type="ECO:0000313" key="3">
    <source>
        <dbReference type="EMBL" id="ODM22865.1"/>
    </source>
</evidence>
<dbReference type="PANTHER" id="PTHR23099">
    <property type="entry name" value="TRANSCRIPTIONAL REGULATOR"/>
    <property type="match status" value="1"/>
</dbReference>
<feature type="compositionally biased region" description="Pro residues" evidence="1">
    <location>
        <begin position="378"/>
        <end position="389"/>
    </location>
</feature>
<dbReference type="Pfam" id="PF10263">
    <property type="entry name" value="SprT-like"/>
    <property type="match status" value="1"/>
</dbReference>
<dbReference type="GO" id="GO:0006950">
    <property type="term" value="P:response to stress"/>
    <property type="evidence" value="ECO:0007669"/>
    <property type="project" value="UniProtKB-ARBA"/>
</dbReference>
<feature type="compositionally biased region" description="Basic residues" evidence="1">
    <location>
        <begin position="275"/>
        <end position="285"/>
    </location>
</feature>
<dbReference type="SMART" id="SM00731">
    <property type="entry name" value="SprT"/>
    <property type="match status" value="1"/>
</dbReference>
<feature type="compositionally biased region" description="Low complexity" evidence="1">
    <location>
        <begin position="182"/>
        <end position="196"/>
    </location>
</feature>
<dbReference type="AlphaFoldDB" id="A0A1E3BPI4"/>
<feature type="compositionally biased region" description="Acidic residues" evidence="1">
    <location>
        <begin position="292"/>
        <end position="301"/>
    </location>
</feature>
<accession>A0A1E3BPI4</accession>